<evidence type="ECO:0000313" key="4">
    <source>
        <dbReference type="Proteomes" id="UP001172681"/>
    </source>
</evidence>
<sequence>MFVIDEAKSGKRRLSSQVLDDVQQEQATKKHKPYLKTRSEPQHRPPSFWDTLSKVYLSFSALKEFDSRTIQETSQQYCTFKPAAEHPQGQTLQRLKRFARRGGPDLSHIRGFASLALPVTDAMSEPSGLRGRKRSSNSSKRSKSTRTTNTTTKSRNFEQKMLDNGIYPPEYEHPDGREPVEPANLEDIQHELTTYRASLSPSRFIDDDFKAFKRANARASGEATGLYRVHPLIAGNEKDHLFEADLPLTNLEPLVKEVSDAKPDLYYGAQPSRIDQRVRADLEKYIIPSSTTSRPAAPNFFLEGKSKSGNAYEARNQAMYDGAVGARAMHKLQNFGEDESVYDNKAQSFSSTYHAGTGTLQLYATHVSRAADPGGQSEYHMTQINSYGMTGNVKTFREGAAAYRNCRDQAKSFLTDAIDQANETARRPPPKKCATEILDSSTSWSTNLIDASDTSEDELARNEVRRIKRSRPAPAQPLATSSPKARRSGRTSESLDVLDASE</sequence>
<feature type="region of interest" description="Disordered" evidence="1">
    <location>
        <begin position="1"/>
        <end position="46"/>
    </location>
</feature>
<dbReference type="InterPro" id="IPR057684">
    <property type="entry name" value="DUF7924"/>
</dbReference>
<feature type="domain" description="DUF7924" evidence="2">
    <location>
        <begin position="249"/>
        <end position="394"/>
    </location>
</feature>
<keyword evidence="4" id="KW-1185">Reference proteome</keyword>
<feature type="compositionally biased region" description="Basic residues" evidence="1">
    <location>
        <begin position="130"/>
        <end position="144"/>
    </location>
</feature>
<gene>
    <name evidence="3" type="ORF">H2204_001002</name>
</gene>
<name>A0AA39D1M4_9EURO</name>
<dbReference type="EMBL" id="JAPDRN010000004">
    <property type="protein sequence ID" value="KAJ9645423.1"/>
    <property type="molecule type" value="Genomic_DNA"/>
</dbReference>
<proteinExistence type="predicted"/>
<protein>
    <recommendedName>
        <fullName evidence="2">DUF7924 domain-containing protein</fullName>
    </recommendedName>
</protein>
<dbReference type="Proteomes" id="UP001172681">
    <property type="component" value="Unassembled WGS sequence"/>
</dbReference>
<evidence type="ECO:0000313" key="3">
    <source>
        <dbReference type="EMBL" id="KAJ9645423.1"/>
    </source>
</evidence>
<organism evidence="3 4">
    <name type="scientific">Knufia peltigerae</name>
    <dbReference type="NCBI Taxonomy" id="1002370"/>
    <lineage>
        <taxon>Eukaryota</taxon>
        <taxon>Fungi</taxon>
        <taxon>Dikarya</taxon>
        <taxon>Ascomycota</taxon>
        <taxon>Pezizomycotina</taxon>
        <taxon>Eurotiomycetes</taxon>
        <taxon>Chaetothyriomycetidae</taxon>
        <taxon>Chaetothyriales</taxon>
        <taxon>Trichomeriaceae</taxon>
        <taxon>Knufia</taxon>
    </lineage>
</organism>
<accession>A0AA39D1M4</accession>
<dbReference type="Pfam" id="PF25545">
    <property type="entry name" value="DUF7924"/>
    <property type="match status" value="1"/>
</dbReference>
<dbReference type="AlphaFoldDB" id="A0AA39D1M4"/>
<feature type="compositionally biased region" description="Low complexity" evidence="1">
    <location>
        <begin position="145"/>
        <end position="154"/>
    </location>
</feature>
<reference evidence="3" key="1">
    <citation type="submission" date="2022-10" db="EMBL/GenBank/DDBJ databases">
        <title>Culturing micro-colonial fungi from biological soil crusts in the Mojave desert and describing Neophaeococcomyces mojavensis, and introducing the new genera and species Taxawa tesnikishii.</title>
        <authorList>
            <person name="Kurbessoian T."/>
            <person name="Stajich J.E."/>
        </authorList>
    </citation>
    <scope>NUCLEOTIDE SEQUENCE</scope>
    <source>
        <strain evidence="3">TK_35</strain>
    </source>
</reference>
<feature type="region of interest" description="Disordered" evidence="1">
    <location>
        <begin position="450"/>
        <end position="502"/>
    </location>
</feature>
<feature type="region of interest" description="Disordered" evidence="1">
    <location>
        <begin position="122"/>
        <end position="178"/>
    </location>
</feature>
<evidence type="ECO:0000259" key="2">
    <source>
        <dbReference type="Pfam" id="PF25545"/>
    </source>
</evidence>
<comment type="caution">
    <text evidence="3">The sequence shown here is derived from an EMBL/GenBank/DDBJ whole genome shotgun (WGS) entry which is preliminary data.</text>
</comment>
<evidence type="ECO:0000256" key="1">
    <source>
        <dbReference type="SAM" id="MobiDB-lite"/>
    </source>
</evidence>